<name>A0A918Q336_9ACTN</name>
<dbReference type="Proteomes" id="UP000622166">
    <property type="component" value="Unassembled WGS sequence"/>
</dbReference>
<dbReference type="GO" id="GO:0071949">
    <property type="term" value="F:FAD binding"/>
    <property type="evidence" value="ECO:0007669"/>
    <property type="project" value="InterPro"/>
</dbReference>
<comment type="caution">
    <text evidence="8">The sequence shown here is derived from an EMBL/GenBank/DDBJ whole genome shotgun (WGS) entry which is preliminary data.</text>
</comment>
<dbReference type="PANTHER" id="PTHR42973">
    <property type="entry name" value="BINDING OXIDOREDUCTASE, PUTATIVE (AFU_ORTHOLOGUE AFUA_1G17690)-RELATED"/>
    <property type="match status" value="1"/>
</dbReference>
<dbReference type="InterPro" id="IPR012951">
    <property type="entry name" value="BBE"/>
</dbReference>
<evidence type="ECO:0000259" key="7">
    <source>
        <dbReference type="PROSITE" id="PS51387"/>
    </source>
</evidence>
<dbReference type="Gene3D" id="3.30.465.10">
    <property type="match status" value="1"/>
</dbReference>
<evidence type="ECO:0000313" key="8">
    <source>
        <dbReference type="EMBL" id="GGZ32124.1"/>
    </source>
</evidence>
<dbReference type="Pfam" id="PF08031">
    <property type="entry name" value="BBE"/>
    <property type="match status" value="1"/>
</dbReference>
<evidence type="ECO:0000256" key="1">
    <source>
        <dbReference type="ARBA" id="ARBA00001974"/>
    </source>
</evidence>
<dbReference type="Pfam" id="PF01565">
    <property type="entry name" value="FAD_binding_4"/>
    <property type="match status" value="1"/>
</dbReference>
<gene>
    <name evidence="8" type="ORF">GCM10010365_61060</name>
</gene>
<evidence type="ECO:0000256" key="4">
    <source>
        <dbReference type="ARBA" id="ARBA00022827"/>
    </source>
</evidence>
<comment type="similarity">
    <text evidence="2">Belongs to the oxygen-dependent FAD-linked oxidoreductase family.</text>
</comment>
<sequence>MAALTGAVLVPGEAVRGAVADPNRAGGPDLPASAWRQLSRRLSAGAGLYRPKDAPYKHLVLPNNRRYAAVRPAGVAACATEGDVRAALRWAAHHGMPFAVRSGGHSFAGHSTTTGLLISLRRMKSVVPSGDDRLVVGGGATVGELHDARAAHLYVPGGRCPTVGVAGLTLGGGLGFNDRKWGMTCDRLAETRLVLADGSLVRASERENADLFWACRGGAGGNFGINTGFTYHAVDVQGQSVGVFDLSFPAVRGVEVMDAVQDVLAADRHHDFDLQITFRSKGEDGGATLSLLGQRLGDEDALRRALRPVLSLKPAKQFLQQRHFFDGQKYLWTSPPKPEAGAFKCLVADRRLDRHTVVDVIDWIEEWRPGKGENSAYVAMFAMGGAGTAPAPDATAYPHRRATLVIDIGTHWQPGAPRYVVDRLLDQQRALYRTLRHGLRTDAAYVNFADPDLHDWQHAYYQGNYERLVTVKRHYDPTGLFRHAQGVGGSGGRNGPATGTTSATRVTRTTSATGRPERLDGRNG</sequence>
<dbReference type="Gene3D" id="3.40.462.20">
    <property type="match status" value="1"/>
</dbReference>
<organism evidence="8 9">
    <name type="scientific">Streptomyces poonensis</name>
    <dbReference type="NCBI Taxonomy" id="68255"/>
    <lineage>
        <taxon>Bacteria</taxon>
        <taxon>Bacillati</taxon>
        <taxon>Actinomycetota</taxon>
        <taxon>Actinomycetes</taxon>
        <taxon>Kitasatosporales</taxon>
        <taxon>Streptomycetaceae</taxon>
        <taxon>Streptomyces</taxon>
    </lineage>
</organism>
<dbReference type="SUPFAM" id="SSF56176">
    <property type="entry name" value="FAD-binding/transporter-associated domain-like"/>
    <property type="match status" value="1"/>
</dbReference>
<dbReference type="InterPro" id="IPR050416">
    <property type="entry name" value="FAD-linked_Oxidoreductase"/>
</dbReference>
<accession>A0A918Q336</accession>
<dbReference type="InterPro" id="IPR006094">
    <property type="entry name" value="Oxid_FAD_bind_N"/>
</dbReference>
<evidence type="ECO:0000256" key="3">
    <source>
        <dbReference type="ARBA" id="ARBA00022630"/>
    </source>
</evidence>
<keyword evidence="5" id="KW-0560">Oxidoreductase</keyword>
<reference evidence="8" key="2">
    <citation type="submission" date="2020-09" db="EMBL/GenBank/DDBJ databases">
        <authorList>
            <person name="Sun Q."/>
            <person name="Ohkuma M."/>
        </authorList>
    </citation>
    <scope>NUCLEOTIDE SEQUENCE</scope>
    <source>
        <strain evidence="8">JCM 4815</strain>
    </source>
</reference>
<feature type="compositionally biased region" description="Basic and acidic residues" evidence="6">
    <location>
        <begin position="515"/>
        <end position="524"/>
    </location>
</feature>
<dbReference type="GO" id="GO:0016491">
    <property type="term" value="F:oxidoreductase activity"/>
    <property type="evidence" value="ECO:0007669"/>
    <property type="project" value="UniProtKB-KW"/>
</dbReference>
<evidence type="ECO:0000256" key="2">
    <source>
        <dbReference type="ARBA" id="ARBA00005466"/>
    </source>
</evidence>
<reference evidence="8" key="1">
    <citation type="journal article" date="2014" name="Int. J. Syst. Evol. Microbiol.">
        <title>Complete genome sequence of Corynebacterium casei LMG S-19264T (=DSM 44701T), isolated from a smear-ripened cheese.</title>
        <authorList>
            <consortium name="US DOE Joint Genome Institute (JGI-PGF)"/>
            <person name="Walter F."/>
            <person name="Albersmeier A."/>
            <person name="Kalinowski J."/>
            <person name="Ruckert C."/>
        </authorList>
    </citation>
    <scope>NUCLEOTIDE SEQUENCE</scope>
    <source>
        <strain evidence="8">JCM 4815</strain>
    </source>
</reference>
<evidence type="ECO:0000313" key="9">
    <source>
        <dbReference type="Proteomes" id="UP000622166"/>
    </source>
</evidence>
<dbReference type="EMBL" id="BMVW01000016">
    <property type="protein sequence ID" value="GGZ32124.1"/>
    <property type="molecule type" value="Genomic_DNA"/>
</dbReference>
<dbReference type="InterPro" id="IPR016166">
    <property type="entry name" value="FAD-bd_PCMH"/>
</dbReference>
<dbReference type="PANTHER" id="PTHR42973:SF39">
    <property type="entry name" value="FAD-BINDING PCMH-TYPE DOMAIN-CONTAINING PROTEIN"/>
    <property type="match status" value="1"/>
</dbReference>
<dbReference type="PROSITE" id="PS51387">
    <property type="entry name" value="FAD_PCMH"/>
    <property type="match status" value="1"/>
</dbReference>
<evidence type="ECO:0000256" key="5">
    <source>
        <dbReference type="ARBA" id="ARBA00023002"/>
    </source>
</evidence>
<dbReference type="InterPro" id="IPR036318">
    <property type="entry name" value="FAD-bd_PCMH-like_sf"/>
</dbReference>
<feature type="compositionally biased region" description="Low complexity" evidence="6">
    <location>
        <begin position="497"/>
        <end position="514"/>
    </location>
</feature>
<keyword evidence="3" id="KW-0285">Flavoprotein</keyword>
<feature type="region of interest" description="Disordered" evidence="6">
    <location>
        <begin position="483"/>
        <end position="524"/>
    </location>
</feature>
<dbReference type="InterPro" id="IPR016169">
    <property type="entry name" value="FAD-bd_PCMH_sub2"/>
</dbReference>
<keyword evidence="9" id="KW-1185">Reference proteome</keyword>
<feature type="domain" description="FAD-binding PCMH-type" evidence="7">
    <location>
        <begin position="68"/>
        <end position="236"/>
    </location>
</feature>
<evidence type="ECO:0000256" key="6">
    <source>
        <dbReference type="SAM" id="MobiDB-lite"/>
    </source>
</evidence>
<dbReference type="AlphaFoldDB" id="A0A918Q336"/>
<proteinExistence type="inferred from homology"/>
<dbReference type="RefSeq" id="WP_189864748.1">
    <property type="nucleotide sequence ID" value="NZ_BMVW01000016.1"/>
</dbReference>
<comment type="cofactor">
    <cofactor evidence="1">
        <name>FAD</name>
        <dbReference type="ChEBI" id="CHEBI:57692"/>
    </cofactor>
</comment>
<protein>
    <recommendedName>
        <fullName evidence="7">FAD-binding PCMH-type domain-containing protein</fullName>
    </recommendedName>
</protein>
<keyword evidence="4" id="KW-0274">FAD</keyword>